<dbReference type="Gene3D" id="2.10.50.10">
    <property type="entry name" value="Tumor Necrosis Factor Receptor, subunit A, domain 2"/>
    <property type="match status" value="2"/>
</dbReference>
<evidence type="ECO:0000256" key="1">
    <source>
        <dbReference type="SAM" id="SignalP"/>
    </source>
</evidence>
<evidence type="ECO:0000313" key="2">
    <source>
        <dbReference type="EMBL" id="PRW61335.1"/>
    </source>
</evidence>
<protein>
    <submittedName>
        <fullName evidence="2">Serine threonine</fullName>
    </submittedName>
</protein>
<dbReference type="PANTHER" id="PTHR46104:SF1">
    <property type="entry name" value="GENE 9195-RELATED"/>
    <property type="match status" value="1"/>
</dbReference>
<dbReference type="PANTHER" id="PTHR46104">
    <property type="entry name" value="GENE 9195-RELATED-RELATED"/>
    <property type="match status" value="1"/>
</dbReference>
<dbReference type="OrthoDB" id="439917at2759"/>
<feature type="chain" id="PRO_5015178350" evidence="1">
    <location>
        <begin position="33"/>
        <end position="627"/>
    </location>
</feature>
<evidence type="ECO:0000313" key="3">
    <source>
        <dbReference type="Proteomes" id="UP000239899"/>
    </source>
</evidence>
<name>A0A2P6U4U5_CHLSO</name>
<comment type="caution">
    <text evidence="2">The sequence shown here is derived from an EMBL/GenBank/DDBJ whole genome shotgun (WGS) entry which is preliminary data.</text>
</comment>
<dbReference type="EMBL" id="LHPG02000001">
    <property type="protein sequence ID" value="PRW61335.1"/>
    <property type="molecule type" value="Genomic_DNA"/>
</dbReference>
<accession>A0A2P6U4U5</accession>
<dbReference type="AlphaFoldDB" id="A0A2P6U4U5"/>
<organism evidence="2 3">
    <name type="scientific">Chlorella sorokiniana</name>
    <name type="common">Freshwater green alga</name>
    <dbReference type="NCBI Taxonomy" id="3076"/>
    <lineage>
        <taxon>Eukaryota</taxon>
        <taxon>Viridiplantae</taxon>
        <taxon>Chlorophyta</taxon>
        <taxon>core chlorophytes</taxon>
        <taxon>Trebouxiophyceae</taxon>
        <taxon>Chlorellales</taxon>
        <taxon>Chlorellaceae</taxon>
        <taxon>Chlorella clade</taxon>
        <taxon>Chlorella</taxon>
    </lineage>
</organism>
<dbReference type="InterPro" id="IPR009030">
    <property type="entry name" value="Growth_fac_rcpt_cys_sf"/>
</dbReference>
<feature type="signal peptide" evidence="1">
    <location>
        <begin position="1"/>
        <end position="32"/>
    </location>
</feature>
<dbReference type="Proteomes" id="UP000239899">
    <property type="component" value="Unassembled WGS sequence"/>
</dbReference>
<proteinExistence type="predicted"/>
<dbReference type="SMART" id="SM01411">
    <property type="entry name" value="Ephrin_rec_like"/>
    <property type="match status" value="2"/>
</dbReference>
<keyword evidence="3" id="KW-1185">Reference proteome</keyword>
<reference evidence="2 3" key="1">
    <citation type="journal article" date="2018" name="Plant J.">
        <title>Genome sequences of Chlorella sorokiniana UTEX 1602 and Micractinium conductrix SAG 241.80: implications to maltose excretion by a green alga.</title>
        <authorList>
            <person name="Arriola M.B."/>
            <person name="Velmurugan N."/>
            <person name="Zhang Y."/>
            <person name="Plunkett M.H."/>
            <person name="Hondzo H."/>
            <person name="Barney B.M."/>
        </authorList>
    </citation>
    <scope>NUCLEOTIDE SEQUENCE [LARGE SCALE GENOMIC DNA]</scope>
    <source>
        <strain evidence="3">UTEX 1602</strain>
    </source>
</reference>
<gene>
    <name evidence="2" type="ORF">C2E21_0474</name>
</gene>
<keyword evidence="1" id="KW-0732">Signal</keyword>
<dbReference type="SUPFAM" id="SSF57184">
    <property type="entry name" value="Growth factor receptor domain"/>
    <property type="match status" value="1"/>
</dbReference>
<sequence length="627" mass="67849">MPPARGPMRPSPRRALALALLALMLGTGLADGQRLGGRRPQPKVRVETFGDVQPERLEATRKLLSNLERHWRLAPIATPQTRQLAELAALALGRVDFVRGRMPAVPGRKRFQYVSMPGLLIGETEEAAKTAAAYFTKPENKAAMLEHPEYIPEQLRTPDGFVRQSACEAARKSGQSKAIVDAVCASDTDVPWPHAEALHGRDHLDFFHANVDQFKWPQQLSNPSVSSLGRSLLSHVAGAKEIESVEEAVRGQVEARLRHGLQPHGISARVLKAEVVPAGSTPGLQCAGIKSLFEFLWKSAVIKSCLTIECELPVPTCPFLVFKFGVEVCLPYNSMAVCLLPPMGQAVGCNWPDKVDEQLAYALDKEILSSSISIFGGICFNLGPAEAVLKKIIMYLGIETCLAQLKIVAWPLKYQGGFELTFSLPVVYIGLQGKIQMVAGIPNHLYCATVKRDDSGPGSLWRRYDFCAWKPGDGDLALLVGIKLFFFRGAKRIPIPGAGTVVPPCEKPPKPCNPGEIYNWNLKTCQACPYGSYAPDDYALGACIPAPAGSIVPKQQATKADLADCPVNTFQQYTAQASCQPCPPGTWTNGRTGAVLCEICPAGYYCEGGKPGANNGPCPRGRAQGPE</sequence>